<dbReference type="GO" id="GO:0000978">
    <property type="term" value="F:RNA polymerase II cis-regulatory region sequence-specific DNA binding"/>
    <property type="evidence" value="ECO:0000318"/>
    <property type="project" value="GO_Central"/>
</dbReference>
<name>A0A1L8EWV7_XENLA</name>
<dbReference type="STRING" id="8355.A0A1L8EWV7"/>
<dbReference type="CTD" id="108701453"/>
<reference evidence="2" key="1">
    <citation type="submission" date="2025-08" db="UniProtKB">
        <authorList>
            <consortium name="RefSeq"/>
        </authorList>
    </citation>
    <scope>IDENTIFICATION</scope>
    <source>
        <strain evidence="2">J_2021</strain>
        <tissue evidence="2">Erythrocytes</tissue>
    </source>
</reference>
<dbReference type="AlphaFoldDB" id="A0A1L8EWV7"/>
<dbReference type="PANTHER" id="PTHR14694">
    <property type="entry name" value="CALCIUM-RESPONSIVE TRANSCRIPTION FACTOR"/>
    <property type="match status" value="1"/>
</dbReference>
<evidence type="ECO:0000313" key="2">
    <source>
        <dbReference type="RefSeq" id="XP_018091653.1"/>
    </source>
</evidence>
<dbReference type="Pfam" id="PF15299">
    <property type="entry name" value="ALS2CR8"/>
    <property type="match status" value="1"/>
</dbReference>
<keyword evidence="1" id="KW-1185">Reference proteome</keyword>
<accession>A0A1L8EWV7</accession>
<protein>
    <submittedName>
        <fullName evidence="2">Calcium-responsive transcription factor isoform X1</fullName>
    </submittedName>
</protein>
<dbReference type="Proteomes" id="UP000186698">
    <property type="component" value="Chromosome 9_10L"/>
</dbReference>
<dbReference type="GO" id="GO:0000981">
    <property type="term" value="F:DNA-binding transcription factor activity, RNA polymerase II-specific"/>
    <property type="evidence" value="ECO:0000318"/>
    <property type="project" value="GO_Central"/>
</dbReference>
<gene>
    <name evidence="2 3" type="primary">carf.L</name>
</gene>
<dbReference type="OMA" id="MMIVTSQ"/>
<proteinExistence type="predicted"/>
<dbReference type="PaxDb" id="8355-A0A1L8EWV7"/>
<dbReference type="OrthoDB" id="2668416at2759"/>
<dbReference type="KEGG" id="xla:108701453"/>
<dbReference type="Xenbase" id="XB-GENE-6488386">
    <property type="gene designation" value="carf.L"/>
</dbReference>
<dbReference type="Bgee" id="108701453">
    <property type="expression patterns" value="Expressed in egg cell and 19 other cell types or tissues"/>
</dbReference>
<dbReference type="GeneID" id="108701453"/>
<dbReference type="GO" id="GO:0006357">
    <property type="term" value="P:regulation of transcription by RNA polymerase II"/>
    <property type="evidence" value="ECO:0000318"/>
    <property type="project" value="GO_Central"/>
</dbReference>
<dbReference type="RefSeq" id="XP_018091653.1">
    <property type="nucleotide sequence ID" value="XM_018236164.2"/>
</dbReference>
<sequence length="767" mass="84518">MVEHLAVLPHCCACALYSSPLWCLRKPRRGHMDMESNGLDADVLTRPADLLITCTNTEDDVGADDGILKNTANQISTLAEQYHFIDQSGNTIQYAIQAMPGANPQMMILTSESENGQVFHVIPSSQSGTTQLVIPQGQDLDEQLQQNENTENLQVVAGNTVTENAASFIIHSNASLAVSKMPSDRSPTELFQKPLQPLPTNIPVWARRLRSCEKIGDSYRGYCLSENELMSILALHKQQTQSVWGTRQSPSPAKAATRLMWKSQYVPYDGIPFVNAGSRAIVMECQYGPRRKGAQPKKITENDNMSGSMYKATCPARIYIKKVKKFPNYRVPTDPKIDKKLIRMEQEKAFNLLKKDLDGTDGVLRWYMQLPDQDAHQYHDLETGCFSPSTFQPPTEDEEEILCEENSTQLSRLHPKVAEKIHDLVSKGINEVYSVRKQLRKFVERDLFKPDDIPERHNLSYFPTVNDLKNHIHEAQKALGNEELIYDAETIPEPVREIQWTADSGNVLNEMVTVTFGPLQQEEQETLLKVENPPSEDVCQDTAQLISSLTSLQPKIFAQLQGLQLQPSFTSADGKTALITVNPLGPSFLPAEGKTALITVNPTDQSFTTSDGKTALITVNPTAPSFASADGTAALITVHPPAIGSSTCLLDSGGNRHPLVVSHLHGQQNDSPLSSITSLPASAHNLVSMGQIVTVEEASGMAGEVHQILLGDIHPIPIRIVENQQTIVEINAPNGFSTEDVVELNKEVSEVQLSAIQDSSTHSQTPV</sequence>
<organism evidence="1 2">
    <name type="scientific">Xenopus laevis</name>
    <name type="common">African clawed frog</name>
    <dbReference type="NCBI Taxonomy" id="8355"/>
    <lineage>
        <taxon>Eukaryota</taxon>
        <taxon>Metazoa</taxon>
        <taxon>Chordata</taxon>
        <taxon>Craniata</taxon>
        <taxon>Vertebrata</taxon>
        <taxon>Euteleostomi</taxon>
        <taxon>Amphibia</taxon>
        <taxon>Batrachia</taxon>
        <taxon>Anura</taxon>
        <taxon>Pipoidea</taxon>
        <taxon>Pipidae</taxon>
        <taxon>Xenopodinae</taxon>
        <taxon>Xenopus</taxon>
        <taxon>Xenopus</taxon>
    </lineage>
</organism>
<dbReference type="AGR" id="Xenbase:XB-GENE-6488386"/>
<dbReference type="PANTHER" id="PTHR14694:SF1">
    <property type="entry name" value="CALCIUM-RESPONSIVE TRANSCRIPTION FACTOR"/>
    <property type="match status" value="1"/>
</dbReference>
<evidence type="ECO:0000313" key="3">
    <source>
        <dbReference type="Xenbase" id="XB-GENE-6488386"/>
    </source>
</evidence>
<dbReference type="InterPro" id="IPR029309">
    <property type="entry name" value="CaRF"/>
</dbReference>
<evidence type="ECO:0000313" key="1">
    <source>
        <dbReference type="Proteomes" id="UP000186698"/>
    </source>
</evidence>
<dbReference type="GO" id="GO:0005634">
    <property type="term" value="C:nucleus"/>
    <property type="evidence" value="ECO:0000318"/>
    <property type="project" value="GO_Central"/>
</dbReference>